<comment type="caution">
    <text evidence="1">The sequence shown here is derived from an EMBL/GenBank/DDBJ whole genome shotgun (WGS) entry which is preliminary data.</text>
</comment>
<evidence type="ECO:0000313" key="2">
    <source>
        <dbReference type="Proteomes" id="UP000805704"/>
    </source>
</evidence>
<protein>
    <submittedName>
        <fullName evidence="1">Uncharacterized protein</fullName>
    </submittedName>
</protein>
<name>A0ACB7FDW1_NIBAL</name>
<evidence type="ECO:0000313" key="1">
    <source>
        <dbReference type="EMBL" id="KAG8012734.1"/>
    </source>
</evidence>
<sequence>MEAKIQQTLATREEEWRCQYSEKEQAQREELLAELQTALAEFQAQLLRDPKTDQRATEDIRRTSGATSEGTITHIIQASCKDIVGRAVTRAKKEWKKISEERLTCVLKETQQQHEREINKMQSSLSRKTEPTRCRTECAETVSKLQKKNQELQRHLEKACRQLQHTVREHKAAMQQLKDEHESSVQKAKEEHLHQLEEVKRATESSGSSDHQQSLQQGLEEMKQQYLMTVEKIRGDMLRYLQESRERAAEMIRMEVQRERQDTARKMRHYYLTCLQELLEDGGKTTGQEAIIVLNLFACFIMAPRANCIDLPVPCRAEKKIMNAASKLAAMAKVLETPIKSKSGKNYSLQTDCPPGRNAGFSKKLSTLTELPDIRPEDRSHREKANADSEQKQSAAARTKPLSHQDNAASGKEEASVDAGQKPQTAAPTHLRSSKPSQQMATPSQVDFVSRSVRSKNREMYLQGADSSKADNRPNTEQQNRPFLIQEAPVREEKRTDWSMTSSDSDTGFQVSRFSYSGRKVEPVRPFSVSAASASDSGEFGGLTPDVSDMTVYNEIAKTTPHTQTLNYAKRSTHREPTPGSEAEQQHGVCSRPLFSELRQRQQDSGFDSPFYQQK</sequence>
<reference evidence="1" key="1">
    <citation type="submission" date="2020-04" db="EMBL/GenBank/DDBJ databases">
        <title>A chromosome-scale assembly and high-density genetic map of the yellow drum (Nibea albiflora) genome.</title>
        <authorList>
            <person name="Xu D."/>
            <person name="Zhang W."/>
            <person name="Chen R."/>
            <person name="Tan P."/>
            <person name="Wang L."/>
            <person name="Song H."/>
            <person name="Tian L."/>
            <person name="Zhu Q."/>
            <person name="Wang B."/>
        </authorList>
    </citation>
    <scope>NUCLEOTIDE SEQUENCE</scope>
    <source>
        <strain evidence="1">ZJHYS-2018</strain>
    </source>
</reference>
<dbReference type="Proteomes" id="UP000805704">
    <property type="component" value="Chromosome 12"/>
</dbReference>
<organism evidence="1 2">
    <name type="scientific">Nibea albiflora</name>
    <name type="common">Yellow drum</name>
    <name type="synonym">Corvina albiflora</name>
    <dbReference type="NCBI Taxonomy" id="240163"/>
    <lineage>
        <taxon>Eukaryota</taxon>
        <taxon>Metazoa</taxon>
        <taxon>Chordata</taxon>
        <taxon>Craniata</taxon>
        <taxon>Vertebrata</taxon>
        <taxon>Euteleostomi</taxon>
        <taxon>Actinopterygii</taxon>
        <taxon>Neopterygii</taxon>
        <taxon>Teleostei</taxon>
        <taxon>Neoteleostei</taxon>
        <taxon>Acanthomorphata</taxon>
        <taxon>Eupercaria</taxon>
        <taxon>Sciaenidae</taxon>
        <taxon>Nibea</taxon>
    </lineage>
</organism>
<dbReference type="EMBL" id="CM024800">
    <property type="protein sequence ID" value="KAG8012734.1"/>
    <property type="molecule type" value="Genomic_DNA"/>
</dbReference>
<gene>
    <name evidence="1" type="ORF">GBF38_020611</name>
</gene>
<keyword evidence="2" id="KW-1185">Reference proteome</keyword>
<accession>A0ACB7FDW1</accession>
<proteinExistence type="predicted"/>